<feature type="transmembrane region" description="Helical" evidence="2">
    <location>
        <begin position="138"/>
        <end position="156"/>
    </location>
</feature>
<dbReference type="Proteomes" id="UP000013827">
    <property type="component" value="Unassembled WGS sequence"/>
</dbReference>
<dbReference type="SUPFAM" id="SSF103481">
    <property type="entry name" value="Multidrug resistance efflux transporter EmrE"/>
    <property type="match status" value="1"/>
</dbReference>
<evidence type="ECO:0000256" key="1">
    <source>
        <dbReference type="SAM" id="MobiDB-lite"/>
    </source>
</evidence>
<keyword evidence="2" id="KW-1133">Transmembrane helix</keyword>
<evidence type="ECO:0008006" key="5">
    <source>
        <dbReference type="Google" id="ProtNLM"/>
    </source>
</evidence>
<feature type="transmembrane region" description="Helical" evidence="2">
    <location>
        <begin position="74"/>
        <end position="92"/>
    </location>
</feature>
<feature type="transmembrane region" description="Helical" evidence="2">
    <location>
        <begin position="194"/>
        <end position="216"/>
    </location>
</feature>
<feature type="region of interest" description="Disordered" evidence="1">
    <location>
        <begin position="329"/>
        <end position="355"/>
    </location>
</feature>
<sequence>MLEETPMQTRALGCCHSPDAEAVKVQVEDLGVRARVLPRALPRLILYAGVTCVTPDALLLRLQREEADDMLTILLWRTVFVCVMLTPVAASLRGGFAKLFAGLAAAPPVQVLAAGALQALATVTFGASLMVCDPAQALILTSLAPLWAALLGALLFDEPVSGRTLGALALALTSFMAGYIVATRRLAHSHPRACGPAIPALGAYLALLVLGAAKLATEGARGLVPPSGTFVALSALNAFGISAMHIAIALVSGRVPPTEVAIALLLEVPLGPLWMVAGVGEPLSAFTMSGGALLIATIAGKELLDAHWPREAFEQFDVEGAVACKIPPFPDTRTSPDAPHASISDPSPRVRNSSFGRIPSITDLMNMVR</sequence>
<keyword evidence="4" id="KW-1185">Reference proteome</keyword>
<evidence type="ECO:0000313" key="3">
    <source>
        <dbReference type="EnsemblProtists" id="EOD37483"/>
    </source>
</evidence>
<reference evidence="3" key="2">
    <citation type="submission" date="2024-10" db="UniProtKB">
        <authorList>
            <consortium name="EnsemblProtists"/>
        </authorList>
    </citation>
    <scope>IDENTIFICATION</scope>
</reference>
<feature type="transmembrane region" description="Helical" evidence="2">
    <location>
        <begin position="228"/>
        <end position="248"/>
    </location>
</feature>
<evidence type="ECO:0000256" key="2">
    <source>
        <dbReference type="SAM" id="Phobius"/>
    </source>
</evidence>
<dbReference type="KEGG" id="ehx:EMIHUDRAFT_225329"/>
<name>A0A0D3KNZ8_EMIH1</name>
<feature type="transmembrane region" description="Helical" evidence="2">
    <location>
        <begin position="112"/>
        <end position="131"/>
    </location>
</feature>
<dbReference type="PaxDb" id="2903-EOD37483"/>
<organism evidence="3 4">
    <name type="scientific">Emiliania huxleyi (strain CCMP1516)</name>
    <dbReference type="NCBI Taxonomy" id="280463"/>
    <lineage>
        <taxon>Eukaryota</taxon>
        <taxon>Haptista</taxon>
        <taxon>Haptophyta</taxon>
        <taxon>Prymnesiophyceae</taxon>
        <taxon>Isochrysidales</taxon>
        <taxon>Noelaerhabdaceae</taxon>
        <taxon>Emiliania</taxon>
    </lineage>
</organism>
<dbReference type="HOGENOM" id="CLU_751077_0_0_1"/>
<accession>A0A0D3KNZ8</accession>
<dbReference type="AlphaFoldDB" id="A0A0D3KNZ8"/>
<reference evidence="4" key="1">
    <citation type="journal article" date="2013" name="Nature">
        <title>Pan genome of the phytoplankton Emiliania underpins its global distribution.</title>
        <authorList>
            <person name="Read B.A."/>
            <person name="Kegel J."/>
            <person name="Klute M.J."/>
            <person name="Kuo A."/>
            <person name="Lefebvre S.C."/>
            <person name="Maumus F."/>
            <person name="Mayer C."/>
            <person name="Miller J."/>
            <person name="Monier A."/>
            <person name="Salamov A."/>
            <person name="Young J."/>
            <person name="Aguilar M."/>
            <person name="Claverie J.M."/>
            <person name="Frickenhaus S."/>
            <person name="Gonzalez K."/>
            <person name="Herman E.K."/>
            <person name="Lin Y.C."/>
            <person name="Napier J."/>
            <person name="Ogata H."/>
            <person name="Sarno A.F."/>
            <person name="Shmutz J."/>
            <person name="Schroeder D."/>
            <person name="de Vargas C."/>
            <person name="Verret F."/>
            <person name="von Dassow P."/>
            <person name="Valentin K."/>
            <person name="Van de Peer Y."/>
            <person name="Wheeler G."/>
            <person name="Dacks J.B."/>
            <person name="Delwiche C.F."/>
            <person name="Dyhrman S.T."/>
            <person name="Glockner G."/>
            <person name="John U."/>
            <person name="Richards T."/>
            <person name="Worden A.Z."/>
            <person name="Zhang X."/>
            <person name="Grigoriev I.V."/>
            <person name="Allen A.E."/>
            <person name="Bidle K."/>
            <person name="Borodovsky M."/>
            <person name="Bowler C."/>
            <person name="Brownlee C."/>
            <person name="Cock J.M."/>
            <person name="Elias M."/>
            <person name="Gladyshev V.N."/>
            <person name="Groth M."/>
            <person name="Guda C."/>
            <person name="Hadaegh A."/>
            <person name="Iglesias-Rodriguez M.D."/>
            <person name="Jenkins J."/>
            <person name="Jones B.M."/>
            <person name="Lawson T."/>
            <person name="Leese F."/>
            <person name="Lindquist E."/>
            <person name="Lobanov A."/>
            <person name="Lomsadze A."/>
            <person name="Malik S.B."/>
            <person name="Marsh M.E."/>
            <person name="Mackinder L."/>
            <person name="Mock T."/>
            <person name="Mueller-Roeber B."/>
            <person name="Pagarete A."/>
            <person name="Parker M."/>
            <person name="Probert I."/>
            <person name="Quesneville H."/>
            <person name="Raines C."/>
            <person name="Rensing S.A."/>
            <person name="Riano-Pachon D.M."/>
            <person name="Richier S."/>
            <person name="Rokitta S."/>
            <person name="Shiraiwa Y."/>
            <person name="Soanes D.M."/>
            <person name="van der Giezen M."/>
            <person name="Wahlund T.M."/>
            <person name="Williams B."/>
            <person name="Wilson W."/>
            <person name="Wolfe G."/>
            <person name="Wurch L.L."/>
        </authorList>
    </citation>
    <scope>NUCLEOTIDE SEQUENCE</scope>
</reference>
<protein>
    <recommendedName>
        <fullName evidence="5">EamA domain-containing protein</fullName>
    </recommendedName>
</protein>
<dbReference type="GeneID" id="17282753"/>
<dbReference type="RefSeq" id="XP_005789912.1">
    <property type="nucleotide sequence ID" value="XM_005789855.1"/>
</dbReference>
<dbReference type="EnsemblProtists" id="EOD37483">
    <property type="protein sequence ID" value="EOD37483"/>
    <property type="gene ID" value="EMIHUDRAFT_225329"/>
</dbReference>
<keyword evidence="2" id="KW-0812">Transmembrane</keyword>
<keyword evidence="2" id="KW-0472">Membrane</keyword>
<evidence type="ECO:0000313" key="4">
    <source>
        <dbReference type="Proteomes" id="UP000013827"/>
    </source>
</evidence>
<feature type="transmembrane region" description="Helical" evidence="2">
    <location>
        <begin position="162"/>
        <end position="182"/>
    </location>
</feature>
<dbReference type="InterPro" id="IPR037185">
    <property type="entry name" value="EmrE-like"/>
</dbReference>
<feature type="transmembrane region" description="Helical" evidence="2">
    <location>
        <begin position="260"/>
        <end position="277"/>
    </location>
</feature>
<proteinExistence type="predicted"/>